<gene>
    <name evidence="2" type="ORF">COLO4_15717</name>
</gene>
<evidence type="ECO:0000313" key="3">
    <source>
        <dbReference type="Proteomes" id="UP000187203"/>
    </source>
</evidence>
<proteinExistence type="predicted"/>
<dbReference type="AlphaFoldDB" id="A0A1R3JLL9"/>
<reference evidence="3" key="1">
    <citation type="submission" date="2013-09" db="EMBL/GenBank/DDBJ databases">
        <title>Corchorus olitorius genome sequencing.</title>
        <authorList>
            <person name="Alam M."/>
            <person name="Haque M.S."/>
            <person name="Islam M.S."/>
            <person name="Emdad E.M."/>
            <person name="Islam M.M."/>
            <person name="Ahmed B."/>
            <person name="Halim A."/>
            <person name="Hossen Q.M.M."/>
            <person name="Hossain M.Z."/>
            <person name="Ahmed R."/>
            <person name="Khan M.M."/>
            <person name="Islam R."/>
            <person name="Rashid M.M."/>
            <person name="Khan S.A."/>
            <person name="Rahman M.S."/>
            <person name="Alam M."/>
            <person name="Yahiya A.S."/>
            <person name="Khan M.S."/>
            <person name="Azam M.S."/>
            <person name="Haque T."/>
            <person name="Lashkar M.Z.H."/>
            <person name="Akhand A.I."/>
            <person name="Morshed G."/>
            <person name="Roy S."/>
            <person name="Uddin K.S."/>
            <person name="Rabeya T."/>
            <person name="Hossain A.S."/>
            <person name="Chowdhury A."/>
            <person name="Snigdha A.R."/>
            <person name="Mortoza M.S."/>
            <person name="Matin S.A."/>
            <person name="Hoque S.M.E."/>
            <person name="Islam M.K."/>
            <person name="Roy D.K."/>
            <person name="Haider R."/>
            <person name="Moosa M.M."/>
            <person name="Elias S.M."/>
            <person name="Hasan A.M."/>
            <person name="Jahan S."/>
            <person name="Shafiuddin M."/>
            <person name="Mahmood N."/>
            <person name="Shommy N.S."/>
        </authorList>
    </citation>
    <scope>NUCLEOTIDE SEQUENCE [LARGE SCALE GENOMIC DNA]</scope>
    <source>
        <strain evidence="3">cv. O-4</strain>
    </source>
</reference>
<dbReference type="OrthoDB" id="2143914at2759"/>
<comment type="caution">
    <text evidence="2">The sequence shown here is derived from an EMBL/GenBank/DDBJ whole genome shotgun (WGS) entry which is preliminary data.</text>
</comment>
<name>A0A1R3JLL9_9ROSI</name>
<dbReference type="EMBL" id="AWUE01015791">
    <property type="protein sequence ID" value="OMO95705.1"/>
    <property type="molecule type" value="Genomic_DNA"/>
</dbReference>
<evidence type="ECO:0000256" key="1">
    <source>
        <dbReference type="SAM" id="MobiDB-lite"/>
    </source>
</evidence>
<keyword evidence="3" id="KW-1185">Reference proteome</keyword>
<organism evidence="2 3">
    <name type="scientific">Corchorus olitorius</name>
    <dbReference type="NCBI Taxonomy" id="93759"/>
    <lineage>
        <taxon>Eukaryota</taxon>
        <taxon>Viridiplantae</taxon>
        <taxon>Streptophyta</taxon>
        <taxon>Embryophyta</taxon>
        <taxon>Tracheophyta</taxon>
        <taxon>Spermatophyta</taxon>
        <taxon>Magnoliopsida</taxon>
        <taxon>eudicotyledons</taxon>
        <taxon>Gunneridae</taxon>
        <taxon>Pentapetalae</taxon>
        <taxon>rosids</taxon>
        <taxon>malvids</taxon>
        <taxon>Malvales</taxon>
        <taxon>Malvaceae</taxon>
        <taxon>Grewioideae</taxon>
        <taxon>Apeibeae</taxon>
        <taxon>Corchorus</taxon>
    </lineage>
</organism>
<feature type="region of interest" description="Disordered" evidence="1">
    <location>
        <begin position="1"/>
        <end position="31"/>
    </location>
</feature>
<protein>
    <submittedName>
        <fullName evidence="2">Uncharacterized protein</fullName>
    </submittedName>
</protein>
<sequence>MNNNNKPPLPKGSLADNDRVSDAASCLEDEKPAPVSNLDLDLTIAFPSTPIKQNEENIYKQQTSKALIGTRDIVQEENYATPTLLLFR</sequence>
<accession>A0A1R3JLL9</accession>
<evidence type="ECO:0000313" key="2">
    <source>
        <dbReference type="EMBL" id="OMO95705.1"/>
    </source>
</evidence>
<dbReference type="Proteomes" id="UP000187203">
    <property type="component" value="Unassembled WGS sequence"/>
</dbReference>